<organism evidence="2 3">
    <name type="scientific">Ranitomeya imitator</name>
    <name type="common">mimic poison frog</name>
    <dbReference type="NCBI Taxonomy" id="111125"/>
    <lineage>
        <taxon>Eukaryota</taxon>
        <taxon>Metazoa</taxon>
        <taxon>Chordata</taxon>
        <taxon>Craniata</taxon>
        <taxon>Vertebrata</taxon>
        <taxon>Euteleostomi</taxon>
        <taxon>Amphibia</taxon>
        <taxon>Batrachia</taxon>
        <taxon>Anura</taxon>
        <taxon>Neobatrachia</taxon>
        <taxon>Hyloidea</taxon>
        <taxon>Dendrobatidae</taxon>
        <taxon>Dendrobatinae</taxon>
        <taxon>Ranitomeya</taxon>
    </lineage>
</organism>
<gene>
    <name evidence="2" type="ORF">RIMI_LOCUS11244283</name>
</gene>
<feature type="region of interest" description="Disordered" evidence="1">
    <location>
        <begin position="241"/>
        <end position="300"/>
    </location>
</feature>
<dbReference type="InterPro" id="IPR038538">
    <property type="entry name" value="MTERF_sf"/>
</dbReference>
<comment type="caution">
    <text evidence="2">The sequence shown here is derived from an EMBL/GenBank/DDBJ whole genome shotgun (WGS) entry which is preliminary data.</text>
</comment>
<evidence type="ECO:0000313" key="2">
    <source>
        <dbReference type="EMBL" id="CAJ0946244.1"/>
    </source>
</evidence>
<proteinExistence type="predicted"/>
<evidence type="ECO:0000256" key="1">
    <source>
        <dbReference type="SAM" id="MobiDB-lite"/>
    </source>
</evidence>
<feature type="compositionally biased region" description="Acidic residues" evidence="1">
    <location>
        <begin position="245"/>
        <end position="282"/>
    </location>
</feature>
<reference evidence="2" key="1">
    <citation type="submission" date="2023-07" db="EMBL/GenBank/DDBJ databases">
        <authorList>
            <person name="Stuckert A."/>
        </authorList>
    </citation>
    <scope>NUCLEOTIDE SEQUENCE</scope>
</reference>
<protein>
    <submittedName>
        <fullName evidence="2">Uncharacterized protein</fullName>
    </submittedName>
</protein>
<sequence length="300" mass="35101">VSLCLRHIFSFSRTSLFLRSVSYNPDTRQALLELGFSEEQAEKDPEYEMPSTQDTKHQGAMSHWTESQDSTENARRKSRASKDYRPSFERQSRRTEGPWPGRRFYAELSVEMPGSFVFVPLPSNGCNTVSQEPVLNILNSTPEILTQDPSHMEDLFQYVYFRMGGNHREIISAQVFQTSLDEIRVRHQFLERLGRFQPPNKKRECPPSNPKLKEVIQLSEEDFISKTARSSVEEFNTFCKILEREEQEGEQDEEDIEDEPSNDEDDDETNSDSEDDSEDEDYKENVHNEKPKYHHKKKFK</sequence>
<dbReference type="Proteomes" id="UP001176940">
    <property type="component" value="Unassembled WGS sequence"/>
</dbReference>
<feature type="region of interest" description="Disordered" evidence="1">
    <location>
        <begin position="37"/>
        <end position="96"/>
    </location>
</feature>
<keyword evidence="3" id="KW-1185">Reference proteome</keyword>
<accession>A0ABN9LPT2</accession>
<name>A0ABN9LPT2_9NEOB</name>
<feature type="compositionally biased region" description="Basic and acidic residues" evidence="1">
    <location>
        <begin position="72"/>
        <end position="96"/>
    </location>
</feature>
<dbReference type="EMBL" id="CAUEEQ010025220">
    <property type="protein sequence ID" value="CAJ0946244.1"/>
    <property type="molecule type" value="Genomic_DNA"/>
</dbReference>
<dbReference type="Gene3D" id="1.25.70.10">
    <property type="entry name" value="Transcription termination factor 3, mitochondrial"/>
    <property type="match status" value="1"/>
</dbReference>
<feature type="non-terminal residue" evidence="2">
    <location>
        <position position="1"/>
    </location>
</feature>
<evidence type="ECO:0000313" key="3">
    <source>
        <dbReference type="Proteomes" id="UP001176940"/>
    </source>
</evidence>
<feature type="non-terminal residue" evidence="2">
    <location>
        <position position="300"/>
    </location>
</feature>